<gene>
    <name evidence="1" type="ORF">UFOVP861_27</name>
</gene>
<accession>A0A6J5PC84</accession>
<reference evidence="1" key="1">
    <citation type="submission" date="2020-04" db="EMBL/GenBank/DDBJ databases">
        <authorList>
            <person name="Chiriac C."/>
            <person name="Salcher M."/>
            <person name="Ghai R."/>
            <person name="Kavagutti S V."/>
        </authorList>
    </citation>
    <scope>NUCLEOTIDE SEQUENCE</scope>
</reference>
<evidence type="ECO:0000313" key="1">
    <source>
        <dbReference type="EMBL" id="CAB4167506.1"/>
    </source>
</evidence>
<name>A0A6J5PC84_9CAUD</name>
<proteinExistence type="predicted"/>
<sequence>MVNSIIKKVTGLPLPESFKKLSPGSLSFESHFVEAESIDDAYVVGGRIFDKIKPDPGILTWNDYVVELPNESSSATGCPQRMVRRVLGIVPQTQPNDVTCVQTCLAMALGVPVSAVIARYGDKALNQIALWHAIQECGIVANAFVYPPPVCRGWHFIAAPSLNMSGSEHQLLMHYEPDDGSQGITILDPAGEGKHVYQRDGSNLKSWHSLIWFNPGGSIDWLND</sequence>
<protein>
    <submittedName>
        <fullName evidence="1">Uncharacterized protein</fullName>
    </submittedName>
</protein>
<organism evidence="1">
    <name type="scientific">uncultured Caudovirales phage</name>
    <dbReference type="NCBI Taxonomy" id="2100421"/>
    <lineage>
        <taxon>Viruses</taxon>
        <taxon>Duplodnaviria</taxon>
        <taxon>Heunggongvirae</taxon>
        <taxon>Uroviricota</taxon>
        <taxon>Caudoviricetes</taxon>
        <taxon>Peduoviridae</taxon>
        <taxon>Maltschvirus</taxon>
        <taxon>Maltschvirus maltsch</taxon>
    </lineage>
</organism>
<dbReference type="EMBL" id="LR796810">
    <property type="protein sequence ID" value="CAB4167506.1"/>
    <property type="molecule type" value="Genomic_DNA"/>
</dbReference>